<dbReference type="Pfam" id="PF10496">
    <property type="entry name" value="Syntaxin-18_N"/>
    <property type="match status" value="1"/>
</dbReference>
<dbReference type="AlphaFoldDB" id="A0A026WGF9"/>
<dbReference type="GO" id="GO:0031201">
    <property type="term" value="C:SNARE complex"/>
    <property type="evidence" value="ECO:0007669"/>
    <property type="project" value="TreeGrafter"/>
</dbReference>
<keyword evidence="19" id="KW-1185">Reference proteome</keyword>
<reference evidence="18 19" key="1">
    <citation type="journal article" date="2014" name="Curr. Biol.">
        <title>The genome of the clonal raider ant Cerapachys biroi.</title>
        <authorList>
            <person name="Oxley P.R."/>
            <person name="Ji L."/>
            <person name="Fetter-Pruneda I."/>
            <person name="McKenzie S.K."/>
            <person name="Li C."/>
            <person name="Hu H."/>
            <person name="Zhang G."/>
            <person name="Kronauer D.J."/>
        </authorList>
    </citation>
    <scope>NUCLEOTIDE SEQUENCE [LARGE SCALE GENOMIC DNA]</scope>
</reference>
<feature type="domain" description="SNARE-complex protein Syntaxin-18 N-terminal" evidence="17">
    <location>
        <begin position="1"/>
        <end position="87"/>
    </location>
</feature>
<keyword evidence="7" id="KW-0256">Endoplasmic reticulum</keyword>
<protein>
    <recommendedName>
        <fullName evidence="4">Syntaxin-18</fullName>
    </recommendedName>
</protein>
<evidence type="ECO:0000256" key="10">
    <source>
        <dbReference type="ARBA" id="ARBA00022989"/>
    </source>
</evidence>
<gene>
    <name evidence="18" type="ORF">X777_05066</name>
</gene>
<evidence type="ECO:0000256" key="12">
    <source>
        <dbReference type="ARBA" id="ARBA00023136"/>
    </source>
</evidence>
<dbReference type="SUPFAM" id="SSF47661">
    <property type="entry name" value="t-snare proteins"/>
    <property type="match status" value="1"/>
</dbReference>
<accession>A0A026WGF9</accession>
<evidence type="ECO:0000256" key="14">
    <source>
        <dbReference type="SAM" id="Coils"/>
    </source>
</evidence>
<name>A0A026WGF9_OOCBI</name>
<evidence type="ECO:0000256" key="6">
    <source>
        <dbReference type="ARBA" id="ARBA00022692"/>
    </source>
</evidence>
<evidence type="ECO:0000256" key="13">
    <source>
        <dbReference type="ARBA" id="ARBA00046280"/>
    </source>
</evidence>
<evidence type="ECO:0000256" key="3">
    <source>
        <dbReference type="ARBA" id="ARBA00009063"/>
    </source>
</evidence>
<evidence type="ECO:0000256" key="2">
    <source>
        <dbReference type="ARBA" id="ARBA00004389"/>
    </source>
</evidence>
<evidence type="ECO:0000256" key="8">
    <source>
        <dbReference type="ARBA" id="ARBA00022892"/>
    </source>
</evidence>
<dbReference type="InterPro" id="IPR010989">
    <property type="entry name" value="SNARE"/>
</dbReference>
<evidence type="ECO:0000256" key="9">
    <source>
        <dbReference type="ARBA" id="ARBA00022927"/>
    </source>
</evidence>
<dbReference type="GO" id="GO:0006890">
    <property type="term" value="P:retrograde vesicle-mediated transport, Golgi to endoplasmic reticulum"/>
    <property type="evidence" value="ECO:0007669"/>
    <property type="project" value="TreeGrafter"/>
</dbReference>
<dbReference type="SUPFAM" id="SSF58038">
    <property type="entry name" value="SNARE fusion complex"/>
    <property type="match status" value="1"/>
</dbReference>
<comment type="function">
    <text evidence="1">Syntaxin that may be involved in targeting and fusion of Golgi-derived retrograde transport vesicles with the ER.</text>
</comment>
<dbReference type="OMA" id="FVFQCRE"/>
<proteinExistence type="inferred from homology"/>
<feature type="region of interest" description="Disordered" evidence="15">
    <location>
        <begin position="173"/>
        <end position="206"/>
    </location>
</feature>
<dbReference type="OrthoDB" id="342981at2759"/>
<dbReference type="PANTHER" id="PTHR15959:SF0">
    <property type="entry name" value="SYNTAXIN-18"/>
    <property type="match status" value="1"/>
</dbReference>
<feature type="coiled-coil region" evidence="14">
    <location>
        <begin position="228"/>
        <end position="255"/>
    </location>
</feature>
<evidence type="ECO:0000256" key="11">
    <source>
        <dbReference type="ARBA" id="ARBA00023054"/>
    </source>
</evidence>
<feature type="compositionally biased region" description="Basic and acidic residues" evidence="15">
    <location>
        <begin position="188"/>
        <end position="199"/>
    </location>
</feature>
<dbReference type="PANTHER" id="PTHR15959">
    <property type="entry name" value="SYNTAXIN-18"/>
    <property type="match status" value="1"/>
</dbReference>
<keyword evidence="11 14" id="KW-0175">Coiled coil</keyword>
<keyword evidence="10 16" id="KW-1133">Transmembrane helix</keyword>
<sequence>MDVSALFRASVKTVNLRNKELGTLIENNAKVLPRKSRSTSPFCTKAKAVVDQTSMLREFLLENHKAYLNFSNYLPNAPHMTDAERDKLDAGTQDIISTCSQMIKELKREVAASTEISQQNIEHREIILLLLENFLKDVCKIYSELKAMRVKRALEMRKVAKLLSDIKPADVDHPAMETKRSALNATEKLPDDREGRNDSSESSPMKIQEINGDVNMLTYEEDVSTEDIQIFESENEQLYNELSTLTEEVKQIESKAVHIAELQEIFTEKVLDQDKDLDRLMTTVVGSTENVKEANDQIRQAIQRNAGLRAWILFFLLVMSFSLLFLDWYNP</sequence>
<evidence type="ECO:0000256" key="4">
    <source>
        <dbReference type="ARBA" id="ARBA00019409"/>
    </source>
</evidence>
<evidence type="ECO:0000256" key="1">
    <source>
        <dbReference type="ARBA" id="ARBA00003746"/>
    </source>
</evidence>
<keyword evidence="12 16" id="KW-0472">Membrane</keyword>
<comment type="subcellular location">
    <subcellularLocation>
        <location evidence="13">Endomembrane system</location>
        <topology evidence="13">Single-pass type IV membrane protein</topology>
    </subcellularLocation>
    <subcellularLocation>
        <location evidence="2">Endoplasmic reticulum membrane</location>
        <topology evidence="2">Single-pass membrane protein</topology>
    </subcellularLocation>
</comment>
<keyword evidence="5" id="KW-0813">Transport</keyword>
<dbReference type="Proteomes" id="UP000053097">
    <property type="component" value="Unassembled WGS sequence"/>
</dbReference>
<dbReference type="FunFam" id="1.20.5.110:FF:000015">
    <property type="entry name" value="Syntaxin-18, putative"/>
    <property type="match status" value="1"/>
</dbReference>
<dbReference type="EMBL" id="KK107238">
    <property type="protein sequence ID" value="EZA54781.1"/>
    <property type="molecule type" value="Genomic_DNA"/>
</dbReference>
<evidence type="ECO:0000256" key="5">
    <source>
        <dbReference type="ARBA" id="ARBA00022448"/>
    </source>
</evidence>
<dbReference type="GO" id="GO:0015031">
    <property type="term" value="P:protein transport"/>
    <property type="evidence" value="ECO:0007669"/>
    <property type="project" value="UniProtKB-KW"/>
</dbReference>
<keyword evidence="8" id="KW-0931">ER-Golgi transport</keyword>
<dbReference type="STRING" id="2015173.A0A026WGF9"/>
<evidence type="ECO:0000256" key="16">
    <source>
        <dbReference type="SAM" id="Phobius"/>
    </source>
</evidence>
<dbReference type="GO" id="GO:0005789">
    <property type="term" value="C:endoplasmic reticulum membrane"/>
    <property type="evidence" value="ECO:0007669"/>
    <property type="project" value="UniProtKB-SubCell"/>
</dbReference>
<keyword evidence="6 16" id="KW-0812">Transmembrane</keyword>
<comment type="similarity">
    <text evidence="3">Belongs to the syntaxin family.</text>
</comment>
<evidence type="ECO:0000256" key="7">
    <source>
        <dbReference type="ARBA" id="ARBA00022824"/>
    </source>
</evidence>
<evidence type="ECO:0000259" key="17">
    <source>
        <dbReference type="Pfam" id="PF10496"/>
    </source>
</evidence>
<feature type="transmembrane region" description="Helical" evidence="16">
    <location>
        <begin position="308"/>
        <end position="329"/>
    </location>
</feature>
<evidence type="ECO:0000313" key="19">
    <source>
        <dbReference type="Proteomes" id="UP000053097"/>
    </source>
</evidence>
<evidence type="ECO:0000256" key="15">
    <source>
        <dbReference type="SAM" id="MobiDB-lite"/>
    </source>
</evidence>
<evidence type="ECO:0000313" key="18">
    <source>
        <dbReference type="EMBL" id="EZA54781.1"/>
    </source>
</evidence>
<dbReference type="InterPro" id="IPR019529">
    <property type="entry name" value="Syntaxin-18_N"/>
</dbReference>
<keyword evidence="9" id="KW-0653">Protein transport</keyword>
<dbReference type="Gene3D" id="1.20.5.110">
    <property type="match status" value="1"/>
</dbReference>
<organism evidence="18 19">
    <name type="scientific">Ooceraea biroi</name>
    <name type="common">Clonal raider ant</name>
    <name type="synonym">Cerapachys biroi</name>
    <dbReference type="NCBI Taxonomy" id="2015173"/>
    <lineage>
        <taxon>Eukaryota</taxon>
        <taxon>Metazoa</taxon>
        <taxon>Ecdysozoa</taxon>
        <taxon>Arthropoda</taxon>
        <taxon>Hexapoda</taxon>
        <taxon>Insecta</taxon>
        <taxon>Pterygota</taxon>
        <taxon>Neoptera</taxon>
        <taxon>Endopterygota</taxon>
        <taxon>Hymenoptera</taxon>
        <taxon>Apocrita</taxon>
        <taxon>Aculeata</taxon>
        <taxon>Formicoidea</taxon>
        <taxon>Formicidae</taxon>
        <taxon>Dorylinae</taxon>
        <taxon>Ooceraea</taxon>
    </lineage>
</organism>